<dbReference type="AlphaFoldDB" id="A0AA36HUL2"/>
<dbReference type="InterPro" id="IPR040911">
    <property type="entry name" value="Exostosin_GT47"/>
</dbReference>
<comment type="caution">
    <text evidence="3">The sequence shown here is derived from an EMBL/GenBank/DDBJ whole genome shotgun (WGS) entry which is preliminary data.</text>
</comment>
<dbReference type="EMBL" id="CAUJNA010000335">
    <property type="protein sequence ID" value="CAJ1375641.1"/>
    <property type="molecule type" value="Genomic_DNA"/>
</dbReference>
<comment type="similarity">
    <text evidence="1">Belongs to the glycosyltransferase 47 family.</text>
</comment>
<evidence type="ECO:0000313" key="4">
    <source>
        <dbReference type="Proteomes" id="UP001178507"/>
    </source>
</evidence>
<dbReference type="Proteomes" id="UP001178507">
    <property type="component" value="Unassembled WGS sequence"/>
</dbReference>
<accession>A0AA36HUL2</accession>
<dbReference type="Pfam" id="PF03016">
    <property type="entry name" value="Exostosin_GT47"/>
    <property type="match status" value="1"/>
</dbReference>
<evidence type="ECO:0000313" key="3">
    <source>
        <dbReference type="EMBL" id="CAJ1375641.1"/>
    </source>
</evidence>
<name>A0AA36HUL2_9DINO</name>
<evidence type="ECO:0000256" key="1">
    <source>
        <dbReference type="ARBA" id="ARBA00010271"/>
    </source>
</evidence>
<sequence>MWPAVPFYLYNDPILLYGLMYECMRSRQNELESRQRWTMPYFDLRYNASLGTVHEFAAAKYFARLMMTHPWRTMDPAQAEVFIVPTDVEPVFLEPDGPCGVDKYEGHLWETLREVFEQPYIRAKNGADHFWMMSANDPERLIEKYAPFVAQELRRVNHLHFLVVGVMELFPGRSLMALPAENQREVYVLNGTRRSRAWRCSLPVPFVHSFPFSEHGVAFSSFEVWMRREYIFYHQFSGFYQDERSRQLRGQALKIPQAAADPRRVWVGDRFVSSEELARGFRSSRFCLAIAGRKNGGPTRKFYDAVASACIPVVVSDQWLFSFAPFPGHLQHEAYAVFVPEDRWLNDLAGVIRELEAMPRRELLARYKALREAAPVLVYDRPDSHALGSVLLWEMNSRCGHTRRDEEMYPVGQPLRRPRPRKVNGSRVAEALLRVSGPKALAWRRNPSSASQYIG</sequence>
<dbReference type="PANTHER" id="PTHR11062:SF281">
    <property type="entry name" value="EXOSTOSIN-LIKE 2"/>
    <property type="match status" value="1"/>
</dbReference>
<dbReference type="PANTHER" id="PTHR11062">
    <property type="entry name" value="EXOSTOSIN HEPARAN SULFATE GLYCOSYLTRANSFERASE -RELATED"/>
    <property type="match status" value="1"/>
</dbReference>
<keyword evidence="4" id="KW-1185">Reference proteome</keyword>
<dbReference type="GO" id="GO:0016757">
    <property type="term" value="F:glycosyltransferase activity"/>
    <property type="evidence" value="ECO:0007669"/>
    <property type="project" value="InterPro"/>
</dbReference>
<protein>
    <recommendedName>
        <fullName evidence="2">Exostosin GT47 domain-containing protein</fullName>
    </recommendedName>
</protein>
<dbReference type="InterPro" id="IPR004263">
    <property type="entry name" value="Exostosin"/>
</dbReference>
<feature type="domain" description="Exostosin GT47" evidence="2">
    <location>
        <begin position="20"/>
        <end position="346"/>
    </location>
</feature>
<proteinExistence type="inferred from homology"/>
<evidence type="ECO:0000259" key="2">
    <source>
        <dbReference type="Pfam" id="PF03016"/>
    </source>
</evidence>
<organism evidence="3 4">
    <name type="scientific">Effrenium voratum</name>
    <dbReference type="NCBI Taxonomy" id="2562239"/>
    <lineage>
        <taxon>Eukaryota</taxon>
        <taxon>Sar</taxon>
        <taxon>Alveolata</taxon>
        <taxon>Dinophyceae</taxon>
        <taxon>Suessiales</taxon>
        <taxon>Symbiodiniaceae</taxon>
        <taxon>Effrenium</taxon>
    </lineage>
</organism>
<reference evidence="3" key="1">
    <citation type="submission" date="2023-08" db="EMBL/GenBank/DDBJ databases">
        <authorList>
            <person name="Chen Y."/>
            <person name="Shah S."/>
            <person name="Dougan E. K."/>
            <person name="Thang M."/>
            <person name="Chan C."/>
        </authorList>
    </citation>
    <scope>NUCLEOTIDE SEQUENCE</scope>
</reference>
<gene>
    <name evidence="3" type="ORF">EVOR1521_LOCUS4868</name>
</gene>